<dbReference type="GO" id="GO:0022857">
    <property type="term" value="F:transmembrane transporter activity"/>
    <property type="evidence" value="ECO:0007669"/>
    <property type="project" value="UniProtKB-UniRule"/>
</dbReference>
<dbReference type="InterPro" id="IPR024919">
    <property type="entry name" value="EcfT"/>
</dbReference>
<comment type="caution">
    <text evidence="10">The sequence shown here is derived from an EMBL/GenBank/DDBJ whole genome shotgun (WGS) entry which is preliminary data.</text>
</comment>
<evidence type="ECO:0000256" key="6">
    <source>
        <dbReference type="ARBA" id="ARBA00022692"/>
    </source>
</evidence>
<name>A0A9J6P1D8_9CLOT</name>
<evidence type="ECO:0000313" key="10">
    <source>
        <dbReference type="EMBL" id="MCM1989677.1"/>
    </source>
</evidence>
<dbReference type="HAMAP" id="MF_01461">
    <property type="entry name" value="EcfT"/>
    <property type="match status" value="1"/>
</dbReference>
<evidence type="ECO:0000256" key="8">
    <source>
        <dbReference type="ARBA" id="ARBA00023136"/>
    </source>
</evidence>
<feature type="transmembrane region" description="Helical" evidence="9">
    <location>
        <begin position="26"/>
        <end position="59"/>
    </location>
</feature>
<sequence length="272" mass="30453">MIKNITIGQYVPSDSPIHKLDPRTKIILSFLYMISIFFVNNFLGYIFFILLLSLTIILSKLKASFIINGIKPILFLLLFTAVINIFVIKGDGLPIVKFGFIEIYTEGLIRAAFMAIRLVMLIVGTSILTLTTSPIELTDGIETLLSPFKKIGLPAHELAMMMTIALRFIPTLMDETDKIMKAQMARGADFESGKLIERAKNLVPILVPLFINSFKRADDLATAMEARAYRGGEGRTRMKVLKYRTRDYVAVSIFIIFISCGILTRFIAGGII</sequence>
<proteinExistence type="inferred from homology"/>
<feature type="transmembrane region" description="Helical" evidence="9">
    <location>
        <begin position="108"/>
        <end position="131"/>
    </location>
</feature>
<protein>
    <recommendedName>
        <fullName evidence="3 9">Energy-coupling factor transporter transmembrane protein EcfT</fullName>
        <shortName evidence="9">ECF transporter T component EcfT</shortName>
    </recommendedName>
</protein>
<keyword evidence="4 9" id="KW-0813">Transport</keyword>
<dbReference type="AlphaFoldDB" id="A0A9J6P1D8"/>
<comment type="subunit">
    <text evidence="9">Forms a stable energy-coupling factor (ECF) transporter complex composed of 2 membrane-embedded substrate-binding proteins (S component), 2 ATP-binding proteins (A component) and 2 transmembrane proteins (T component).</text>
</comment>
<evidence type="ECO:0000256" key="3">
    <source>
        <dbReference type="ARBA" id="ARBA00014042"/>
    </source>
</evidence>
<evidence type="ECO:0000313" key="11">
    <source>
        <dbReference type="Proteomes" id="UP001056429"/>
    </source>
</evidence>
<keyword evidence="8 9" id="KW-0472">Membrane</keyword>
<keyword evidence="6 9" id="KW-0812">Transmembrane</keyword>
<gene>
    <name evidence="9" type="primary">ecfT</name>
    <name evidence="10" type="ORF">KDK92_07995</name>
</gene>
<keyword evidence="7 9" id="KW-1133">Transmembrane helix</keyword>
<dbReference type="GO" id="GO:0005886">
    <property type="term" value="C:plasma membrane"/>
    <property type="evidence" value="ECO:0007669"/>
    <property type="project" value="UniProtKB-SubCell"/>
</dbReference>
<evidence type="ECO:0000256" key="2">
    <source>
        <dbReference type="ARBA" id="ARBA00005660"/>
    </source>
</evidence>
<feature type="transmembrane region" description="Helical" evidence="9">
    <location>
        <begin position="65"/>
        <end position="87"/>
    </location>
</feature>
<evidence type="ECO:0000256" key="1">
    <source>
        <dbReference type="ARBA" id="ARBA00004651"/>
    </source>
</evidence>
<keyword evidence="11" id="KW-1185">Reference proteome</keyword>
<keyword evidence="5 9" id="KW-1003">Cell membrane</keyword>
<evidence type="ECO:0000256" key="4">
    <source>
        <dbReference type="ARBA" id="ARBA00022448"/>
    </source>
</evidence>
<dbReference type="CDD" id="cd16914">
    <property type="entry name" value="EcfT"/>
    <property type="match status" value="1"/>
</dbReference>
<organism evidence="10 11">
    <name type="scientific">Oceanirhabdus seepicola</name>
    <dbReference type="NCBI Taxonomy" id="2828781"/>
    <lineage>
        <taxon>Bacteria</taxon>
        <taxon>Bacillati</taxon>
        <taxon>Bacillota</taxon>
        <taxon>Clostridia</taxon>
        <taxon>Eubacteriales</taxon>
        <taxon>Clostridiaceae</taxon>
        <taxon>Oceanirhabdus</taxon>
    </lineage>
</organism>
<reference evidence="10" key="2">
    <citation type="submission" date="2021-04" db="EMBL/GenBank/DDBJ databases">
        <authorList>
            <person name="Dong X."/>
        </authorList>
    </citation>
    <scope>NUCLEOTIDE SEQUENCE</scope>
    <source>
        <strain evidence="10">ZWT</strain>
    </source>
</reference>
<evidence type="ECO:0000256" key="5">
    <source>
        <dbReference type="ARBA" id="ARBA00022475"/>
    </source>
</evidence>
<dbReference type="Proteomes" id="UP001056429">
    <property type="component" value="Unassembled WGS sequence"/>
</dbReference>
<comment type="subcellular location">
    <subcellularLocation>
        <location evidence="1 9">Cell membrane</location>
        <topology evidence="1 9">Multi-pass membrane protein</topology>
    </subcellularLocation>
</comment>
<comment type="function">
    <text evidence="9">Transmembrane (T) component of an energy-coupling factor (ECF) ABC-transporter complex. Unlike classic ABC transporters this ECF transporter provides the energy necessary to transport a number of different substrates.</text>
</comment>
<dbReference type="EMBL" id="JAGSOJ010000002">
    <property type="protein sequence ID" value="MCM1989677.1"/>
    <property type="molecule type" value="Genomic_DNA"/>
</dbReference>
<dbReference type="PANTHER" id="PTHR34857:SF2">
    <property type="entry name" value="SLL0384 PROTEIN"/>
    <property type="match status" value="1"/>
</dbReference>
<reference evidence="10" key="1">
    <citation type="journal article" date="2021" name="mSystems">
        <title>Bacteria and Archaea Synergistically Convert Glycine Betaine to Biogenic Methane in the Formosa Cold Seep of the South China Sea.</title>
        <authorList>
            <person name="Li L."/>
            <person name="Zhang W."/>
            <person name="Zhang S."/>
            <person name="Song L."/>
            <person name="Sun Q."/>
            <person name="Zhang H."/>
            <person name="Xiang H."/>
            <person name="Dong X."/>
        </authorList>
    </citation>
    <scope>NUCLEOTIDE SEQUENCE</scope>
    <source>
        <strain evidence="10">ZWT</strain>
    </source>
</reference>
<dbReference type="RefSeq" id="WP_250858703.1">
    <property type="nucleotide sequence ID" value="NZ_JAGSOJ010000002.1"/>
</dbReference>
<feature type="transmembrane region" description="Helical" evidence="9">
    <location>
        <begin position="151"/>
        <end position="169"/>
    </location>
</feature>
<accession>A0A9J6P1D8</accession>
<dbReference type="InterPro" id="IPR003339">
    <property type="entry name" value="ABC/ECF_trnsptr_transmembrane"/>
</dbReference>
<dbReference type="InterPro" id="IPR051611">
    <property type="entry name" value="ECF_transporter_component"/>
</dbReference>
<dbReference type="Pfam" id="PF02361">
    <property type="entry name" value="CbiQ"/>
    <property type="match status" value="1"/>
</dbReference>
<comment type="similarity">
    <text evidence="2 9">Belongs to the energy-coupling factor EcfT family.</text>
</comment>
<feature type="transmembrane region" description="Helical" evidence="9">
    <location>
        <begin position="248"/>
        <end position="268"/>
    </location>
</feature>
<evidence type="ECO:0000256" key="7">
    <source>
        <dbReference type="ARBA" id="ARBA00022989"/>
    </source>
</evidence>
<dbReference type="PANTHER" id="PTHR34857">
    <property type="entry name" value="SLL0384 PROTEIN"/>
    <property type="match status" value="1"/>
</dbReference>
<evidence type="ECO:0000256" key="9">
    <source>
        <dbReference type="HAMAP-Rule" id="MF_01461"/>
    </source>
</evidence>